<evidence type="ECO:0000313" key="2">
    <source>
        <dbReference type="Proteomes" id="UP000769157"/>
    </source>
</evidence>
<accession>A0A9P8P0V4</accession>
<dbReference type="RefSeq" id="XP_046060124.1">
    <property type="nucleotide sequence ID" value="XM_046206349.1"/>
</dbReference>
<dbReference type="Proteomes" id="UP000769157">
    <property type="component" value="Unassembled WGS sequence"/>
</dbReference>
<proteinExistence type="predicted"/>
<keyword evidence="2" id="KW-1185">Reference proteome</keyword>
<gene>
    <name evidence="1" type="ORF">OGAPHI_005191</name>
</gene>
<sequence>MASFSIVTVSTNAKGTMLKKNLNCSYRMMGKNESALYLALDTALDGNPLSMWGIMTRSSWKLISPTGESSEGSWTPFFLPLEPRTNLLEELSSDCTPLDQIVLESALEVGRWSEGSRIWSLDGIKGISPSSNP</sequence>
<name>A0A9P8P0V4_9ASCO</name>
<dbReference type="AlphaFoldDB" id="A0A9P8P0V4"/>
<dbReference type="EMBL" id="JAEUBE010000366">
    <property type="protein sequence ID" value="KAH3663788.1"/>
    <property type="molecule type" value="Genomic_DNA"/>
</dbReference>
<organism evidence="1 2">
    <name type="scientific">Ogataea philodendri</name>
    <dbReference type="NCBI Taxonomy" id="1378263"/>
    <lineage>
        <taxon>Eukaryota</taxon>
        <taxon>Fungi</taxon>
        <taxon>Dikarya</taxon>
        <taxon>Ascomycota</taxon>
        <taxon>Saccharomycotina</taxon>
        <taxon>Pichiomycetes</taxon>
        <taxon>Pichiales</taxon>
        <taxon>Pichiaceae</taxon>
        <taxon>Ogataea</taxon>
    </lineage>
</organism>
<protein>
    <submittedName>
        <fullName evidence="1">Uncharacterized protein</fullName>
    </submittedName>
</protein>
<dbReference type="GeneID" id="70237155"/>
<evidence type="ECO:0000313" key="1">
    <source>
        <dbReference type="EMBL" id="KAH3663788.1"/>
    </source>
</evidence>
<reference evidence="1" key="2">
    <citation type="submission" date="2021-01" db="EMBL/GenBank/DDBJ databases">
        <authorList>
            <person name="Schikora-Tamarit M.A."/>
        </authorList>
    </citation>
    <scope>NUCLEOTIDE SEQUENCE</scope>
    <source>
        <strain evidence="1">CBS6075</strain>
    </source>
</reference>
<comment type="caution">
    <text evidence="1">The sequence shown here is derived from an EMBL/GenBank/DDBJ whole genome shotgun (WGS) entry which is preliminary data.</text>
</comment>
<reference evidence="1" key="1">
    <citation type="journal article" date="2021" name="Open Biol.">
        <title>Shared evolutionary footprints suggest mitochondrial oxidative damage underlies multiple complex I losses in fungi.</title>
        <authorList>
            <person name="Schikora-Tamarit M.A."/>
            <person name="Marcet-Houben M."/>
            <person name="Nosek J."/>
            <person name="Gabaldon T."/>
        </authorList>
    </citation>
    <scope>NUCLEOTIDE SEQUENCE</scope>
    <source>
        <strain evidence="1">CBS6075</strain>
    </source>
</reference>